<evidence type="ECO:0000256" key="1">
    <source>
        <dbReference type="SAM" id="MobiDB-lite"/>
    </source>
</evidence>
<dbReference type="PANTHER" id="PTHR38590">
    <property type="entry name" value="BLL0828 PROTEIN"/>
    <property type="match status" value="1"/>
</dbReference>
<dbReference type="InterPro" id="IPR011335">
    <property type="entry name" value="Restrct_endonuc-II-like"/>
</dbReference>
<dbReference type="SUPFAM" id="SSF52980">
    <property type="entry name" value="Restriction endonuclease-like"/>
    <property type="match status" value="1"/>
</dbReference>
<keyword evidence="3" id="KW-0378">Hydrolase</keyword>
<sequence>MTEAEWRLWYQLRGHHFEGLGFRRQSPMGPYVLDFVCHEQRMVIEVDGGQHGTGAGRPRDVRRDAWLAEQGYRVLRFWNADVIDNIEGVLRTIADSLMLPPTLPSPTRGEGFGDGGPEAGETDR</sequence>
<proteinExistence type="predicted"/>
<feature type="region of interest" description="Disordered" evidence="1">
    <location>
        <begin position="98"/>
        <end position="124"/>
    </location>
</feature>
<dbReference type="AlphaFoldDB" id="A0A7W9L1Z0"/>
<organism evidence="3 4">
    <name type="scientific">Prosthecomicrobium pneumaticum</name>
    <dbReference type="NCBI Taxonomy" id="81895"/>
    <lineage>
        <taxon>Bacteria</taxon>
        <taxon>Pseudomonadati</taxon>
        <taxon>Pseudomonadota</taxon>
        <taxon>Alphaproteobacteria</taxon>
        <taxon>Hyphomicrobiales</taxon>
        <taxon>Kaistiaceae</taxon>
        <taxon>Prosthecomicrobium</taxon>
    </lineage>
</organism>
<protein>
    <submittedName>
        <fullName evidence="3">Very-short-patch-repair endonuclease</fullName>
    </submittedName>
</protein>
<dbReference type="Pfam" id="PF04480">
    <property type="entry name" value="DUF559"/>
    <property type="match status" value="1"/>
</dbReference>
<keyword evidence="3" id="KW-0540">Nuclease</keyword>
<evidence type="ECO:0000313" key="4">
    <source>
        <dbReference type="Proteomes" id="UP000523821"/>
    </source>
</evidence>
<comment type="caution">
    <text evidence="3">The sequence shown here is derived from an EMBL/GenBank/DDBJ whole genome shotgun (WGS) entry which is preliminary data.</text>
</comment>
<name>A0A7W9L1Z0_9HYPH</name>
<dbReference type="Proteomes" id="UP000523821">
    <property type="component" value="Unassembled WGS sequence"/>
</dbReference>
<feature type="compositionally biased region" description="Low complexity" evidence="1">
    <location>
        <begin position="98"/>
        <end position="109"/>
    </location>
</feature>
<accession>A0A7W9L1Z0</accession>
<dbReference type="InterPro" id="IPR047216">
    <property type="entry name" value="Endonuclease_DUF559_bact"/>
</dbReference>
<keyword evidence="4" id="KW-1185">Reference proteome</keyword>
<dbReference type="PANTHER" id="PTHR38590:SF1">
    <property type="entry name" value="BLL0828 PROTEIN"/>
    <property type="match status" value="1"/>
</dbReference>
<dbReference type="EMBL" id="JACHOO010000004">
    <property type="protein sequence ID" value="MBB5753082.1"/>
    <property type="molecule type" value="Genomic_DNA"/>
</dbReference>
<evidence type="ECO:0000259" key="2">
    <source>
        <dbReference type="Pfam" id="PF04480"/>
    </source>
</evidence>
<evidence type="ECO:0000313" key="3">
    <source>
        <dbReference type="EMBL" id="MBB5753082.1"/>
    </source>
</evidence>
<dbReference type="CDD" id="cd01038">
    <property type="entry name" value="Endonuclease_DUF559"/>
    <property type="match status" value="1"/>
</dbReference>
<dbReference type="InterPro" id="IPR007569">
    <property type="entry name" value="DUF559"/>
</dbReference>
<dbReference type="GO" id="GO:0004519">
    <property type="term" value="F:endonuclease activity"/>
    <property type="evidence" value="ECO:0007669"/>
    <property type="project" value="UniProtKB-KW"/>
</dbReference>
<dbReference type="Gene3D" id="3.40.960.10">
    <property type="entry name" value="VSR Endonuclease"/>
    <property type="match status" value="1"/>
</dbReference>
<reference evidence="3 4" key="1">
    <citation type="submission" date="2020-08" db="EMBL/GenBank/DDBJ databases">
        <title>Genomic Encyclopedia of Type Strains, Phase IV (KMG-IV): sequencing the most valuable type-strain genomes for metagenomic binning, comparative biology and taxonomic classification.</title>
        <authorList>
            <person name="Goeker M."/>
        </authorList>
    </citation>
    <scope>NUCLEOTIDE SEQUENCE [LARGE SCALE GENOMIC DNA]</scope>
    <source>
        <strain evidence="3 4">DSM 16268</strain>
    </source>
</reference>
<gene>
    <name evidence="3" type="ORF">GGQ63_002148</name>
</gene>
<feature type="domain" description="DUF559" evidence="2">
    <location>
        <begin position="1"/>
        <end position="96"/>
    </location>
</feature>
<keyword evidence="3" id="KW-0255">Endonuclease</keyword>